<dbReference type="AlphaFoldDB" id="C5MCM5"/>
<dbReference type="RefSeq" id="XP_002549679.1">
    <property type="nucleotide sequence ID" value="XM_002549633.1"/>
</dbReference>
<organism evidence="2 3">
    <name type="scientific">Candida tropicalis (strain ATCC MYA-3404 / T1)</name>
    <name type="common">Yeast</name>
    <dbReference type="NCBI Taxonomy" id="294747"/>
    <lineage>
        <taxon>Eukaryota</taxon>
        <taxon>Fungi</taxon>
        <taxon>Dikarya</taxon>
        <taxon>Ascomycota</taxon>
        <taxon>Saccharomycotina</taxon>
        <taxon>Pichiomycetes</taxon>
        <taxon>Debaryomycetaceae</taxon>
        <taxon>Candida/Lodderomyces clade</taxon>
        <taxon>Candida</taxon>
    </lineage>
</organism>
<protein>
    <submittedName>
        <fullName evidence="2">Uncharacterized protein</fullName>
    </submittedName>
</protein>
<evidence type="ECO:0000256" key="1">
    <source>
        <dbReference type="SAM" id="MobiDB-lite"/>
    </source>
</evidence>
<reference evidence="2 3" key="1">
    <citation type="journal article" date="2009" name="Nature">
        <title>Evolution of pathogenicity and sexual reproduction in eight Candida genomes.</title>
        <authorList>
            <person name="Butler G."/>
            <person name="Rasmussen M.D."/>
            <person name="Lin M.F."/>
            <person name="Santos M.A."/>
            <person name="Sakthikumar S."/>
            <person name="Munro C.A."/>
            <person name="Rheinbay E."/>
            <person name="Grabherr M."/>
            <person name="Forche A."/>
            <person name="Reedy J.L."/>
            <person name="Agrafioti I."/>
            <person name="Arnaud M.B."/>
            <person name="Bates S."/>
            <person name="Brown A.J."/>
            <person name="Brunke S."/>
            <person name="Costanzo M.C."/>
            <person name="Fitzpatrick D.A."/>
            <person name="de Groot P.W."/>
            <person name="Harris D."/>
            <person name="Hoyer L.L."/>
            <person name="Hube B."/>
            <person name="Klis F.M."/>
            <person name="Kodira C."/>
            <person name="Lennard N."/>
            <person name="Logue M.E."/>
            <person name="Martin R."/>
            <person name="Neiman A.M."/>
            <person name="Nikolaou E."/>
            <person name="Quail M.A."/>
            <person name="Quinn J."/>
            <person name="Santos M.C."/>
            <person name="Schmitzberger F.F."/>
            <person name="Sherlock G."/>
            <person name="Shah P."/>
            <person name="Silverstein K.A."/>
            <person name="Skrzypek M.S."/>
            <person name="Soll D."/>
            <person name="Staggs R."/>
            <person name="Stansfield I."/>
            <person name="Stumpf M.P."/>
            <person name="Sudbery P.E."/>
            <person name="Srikantha T."/>
            <person name="Zeng Q."/>
            <person name="Berman J."/>
            <person name="Berriman M."/>
            <person name="Heitman J."/>
            <person name="Gow N.A."/>
            <person name="Lorenz M.C."/>
            <person name="Birren B.W."/>
            <person name="Kellis M."/>
            <person name="Cuomo C.A."/>
        </authorList>
    </citation>
    <scope>NUCLEOTIDE SEQUENCE [LARGE SCALE GENOMIC DNA]</scope>
    <source>
        <strain evidence="3">ATCC MYA-3404 / T1</strain>
    </source>
</reference>
<accession>C5MCM5</accession>
<dbReference type="KEGG" id="ctp:CTRG_03976"/>
<evidence type="ECO:0000313" key="3">
    <source>
        <dbReference type="Proteomes" id="UP000002037"/>
    </source>
</evidence>
<dbReference type="STRING" id="294747.C5MCM5"/>
<gene>
    <name evidence="2" type="ORF">CTRG_03976</name>
</gene>
<dbReference type="Proteomes" id="UP000002037">
    <property type="component" value="Unassembled WGS sequence"/>
</dbReference>
<keyword evidence="3" id="KW-1185">Reference proteome</keyword>
<feature type="region of interest" description="Disordered" evidence="1">
    <location>
        <begin position="784"/>
        <end position="866"/>
    </location>
</feature>
<dbReference type="VEuPathDB" id="FungiDB:CTRG_03976"/>
<dbReference type="EMBL" id="GG692399">
    <property type="protein sequence ID" value="EER32305.1"/>
    <property type="molecule type" value="Genomic_DNA"/>
</dbReference>
<dbReference type="OrthoDB" id="46189at2759"/>
<feature type="compositionally biased region" description="Acidic residues" evidence="1">
    <location>
        <begin position="843"/>
        <end position="852"/>
    </location>
</feature>
<proteinExistence type="predicted"/>
<feature type="compositionally biased region" description="Basic and acidic residues" evidence="1">
    <location>
        <begin position="801"/>
        <end position="842"/>
    </location>
</feature>
<feature type="compositionally biased region" description="Basic and acidic residues" evidence="1">
    <location>
        <begin position="784"/>
        <end position="794"/>
    </location>
</feature>
<name>C5MCM5_CANTT</name>
<dbReference type="GeneID" id="8295824"/>
<sequence>MNDTSRRSSQVSFNDAELDSFTNVDDIFKKLNISQIQQLTKKYKSVIDSTKNDLHNLVGSKYRDLIKIAEDIDDIYQTSNDIDSRIQQLSYKPTKFGSIYSDNYGKFDSYCRKQNTLTTKKETRAIVVRNVINKKLNKLDQKIRSGSSPLVHTSNFIYYSKVYYTIETLFKDIIEKDESIRSYFFQLKSNLNDYLELELSRYNLPESIVHANDKFRPSQRLNTNDLVMNNSQILLQDDFDIDYEVDDDELDDGNDDDKEANNAFEVDEIVNSKLESYDKNTSVICNYLISYTILNGGKAPVASKFIELRMAYIDSLLNDLPTKSPLDQVNFYQIFKFLEHTCNYVDSYFEKTSSDYHRILTHVTKPWNATTLIGHKVWIEDELIQFAADSTTTFDRATKFTELIKLVFDFTIKSLPQDNIKFENLTLTVFVFHNFLVSLKRLQDSVELSGLDSKFIAVMSKTNLLNDLLVKVGSFINSSYVKHATRLTLGNEKSIAQLMEQTLQSDLNQISSYQLFTPDLVNLMDVNTERYIQILSGENPVQDGSNALVELTGWFKEYEKYNRIVKIETEDSRGSKLDAFKCVSHLHTYLQNVSWGDFKVEEFDNEFRKLSTTMNDLFWDQISKFLEFISKVSESVTTTDKIVYIIGITNQLKEKISTMESTDTFKSTNESIDNLSIQLFKRLINDIPNEEILKLLENSIIESIELEGNDIPTRPNLKLTAMIYKLANEYLKVSEISNNLDIFSNSKISRCFVDTKNNWFKDELIGKKFIMNLETTLDAKKEKNHDLESGKVDDSNEEEVKDVPEQEAEKDSKENSEEDSKVESEEPKEDVNGSESELKDEEKNDEQESQPDDDIKPKGDNSEVINGSSTISKTQALAILANYTFLLHFFTSKVELEDTNTIIELIKQHYNGDIEKSTLTIVVDGVASFYRSHKNIYLPLSVLE</sequence>
<dbReference type="Pfam" id="PF08700">
    <property type="entry name" value="VPS51_Exo84_N"/>
    <property type="match status" value="1"/>
</dbReference>
<dbReference type="eggNOG" id="ENOG502SWM7">
    <property type="taxonomic scope" value="Eukaryota"/>
</dbReference>
<dbReference type="HOGENOM" id="CLU_319848_0_0_1"/>
<evidence type="ECO:0000313" key="2">
    <source>
        <dbReference type="EMBL" id="EER32305.1"/>
    </source>
</evidence>